<sequence length="90" mass="10022">MLSIWRLTAALPVSMAVWPAAYPSWVLMLSPSEGSWMPAVVQAVMLSPLPWCLRMAVSAVCSSAADRLSQSCMRMMCRSCFLRQVLRRVS</sequence>
<name>A0A378W238_NEIGO</name>
<evidence type="ECO:0000313" key="1">
    <source>
        <dbReference type="EMBL" id="SUA24635.1"/>
    </source>
</evidence>
<proteinExistence type="predicted"/>
<protein>
    <submittedName>
        <fullName evidence="1">Uncharacterized protein</fullName>
    </submittedName>
</protein>
<gene>
    <name evidence="1" type="ORF">NCTC11421_02638</name>
</gene>
<organism evidence="1">
    <name type="scientific">Neisseria gonorrhoeae</name>
    <dbReference type="NCBI Taxonomy" id="485"/>
    <lineage>
        <taxon>Bacteria</taxon>
        <taxon>Pseudomonadati</taxon>
        <taxon>Pseudomonadota</taxon>
        <taxon>Betaproteobacteria</taxon>
        <taxon>Neisseriales</taxon>
        <taxon>Neisseriaceae</taxon>
        <taxon>Neisseria</taxon>
    </lineage>
</organism>
<dbReference type="EMBL" id="UGRI01000001">
    <property type="protein sequence ID" value="SUA24635.1"/>
    <property type="molecule type" value="Genomic_DNA"/>
</dbReference>
<dbReference type="AlphaFoldDB" id="A0A378W238"/>
<reference evidence="1" key="1">
    <citation type="submission" date="2018-06" db="EMBL/GenBank/DDBJ databases">
        <authorList>
            <consortium name="Pathogen Informatics"/>
            <person name="Doyle S."/>
        </authorList>
    </citation>
    <scope>NUCLEOTIDE SEQUENCE [LARGE SCALE GENOMIC DNA]</scope>
    <source>
        <strain evidence="1">NCTC11421</strain>
    </source>
</reference>
<accession>A0A378W238</accession>